<dbReference type="KEGG" id="npz:ACX27_22730"/>
<evidence type="ECO:0000313" key="2">
    <source>
        <dbReference type="Proteomes" id="UP000062645"/>
    </source>
</evidence>
<organism evidence="1 2">
    <name type="scientific">Nostoc piscinale CENA21</name>
    <dbReference type="NCBI Taxonomy" id="224013"/>
    <lineage>
        <taxon>Bacteria</taxon>
        <taxon>Bacillati</taxon>
        <taxon>Cyanobacteriota</taxon>
        <taxon>Cyanophyceae</taxon>
        <taxon>Nostocales</taxon>
        <taxon>Nostocaceae</taxon>
        <taxon>Nostoc</taxon>
    </lineage>
</organism>
<reference evidence="1 2" key="2">
    <citation type="journal article" date="2016" name="Genome Announc.">
        <title>Draft Genome Sequence of the N2-Fixing Cyanobacterium Nostoc piscinale CENA21, Isolated from the Brazilian Amazon Floodplain.</title>
        <authorList>
            <person name="Leao T."/>
            <person name="Guimaraes P.I."/>
            <person name="de Melo A.G."/>
            <person name="Ramos R.T."/>
            <person name="Leao P.N."/>
            <person name="Silva A."/>
            <person name="Fiore M.F."/>
            <person name="Schneider M.P."/>
        </authorList>
    </citation>
    <scope>NUCLEOTIDE SEQUENCE [LARGE SCALE GENOMIC DNA]</scope>
    <source>
        <strain evidence="1 2">CENA21</strain>
    </source>
</reference>
<reference evidence="2" key="1">
    <citation type="submission" date="2015-07" db="EMBL/GenBank/DDBJ databases">
        <title>Genome Of Nitrogen-Fixing Cyanobacterium Nostoc piscinale CENA21 From Solimoes/Amazon River Floodplain Sediments And Comparative Genomics To Uncover Biosynthetic Natural Products Potential.</title>
        <authorList>
            <person name="Leao T.F."/>
            <person name="Leao P.N."/>
            <person name="Guimaraes P.I."/>
            <person name="de Melo A.G.C."/>
            <person name="Ramos R.T.J."/>
            <person name="Silva A."/>
            <person name="Fiore M.F."/>
            <person name="Schneider M.P.C."/>
        </authorList>
    </citation>
    <scope>NUCLEOTIDE SEQUENCE [LARGE SCALE GENOMIC DNA]</scope>
    <source>
        <strain evidence="2">CENA21</strain>
    </source>
</reference>
<dbReference type="STRING" id="224013.ACX27_22730"/>
<gene>
    <name evidence="1" type="ORF">ACX27_22730</name>
</gene>
<dbReference type="EMBL" id="CP012036">
    <property type="protein sequence ID" value="ALF55001.1"/>
    <property type="molecule type" value="Genomic_DNA"/>
</dbReference>
<sequence>MDTQEKFEFAGLPLAVYREIAAHLRQVEGVEAGLIPQSSQQFDYNQSQIDGLWISWSPNSRPASRQRVQQILAYYHSLYGV</sequence>
<dbReference type="OrthoDB" id="514866at2"/>
<keyword evidence="2" id="KW-1185">Reference proteome</keyword>
<name>A0A0M4TZ19_9NOSO</name>
<protein>
    <submittedName>
        <fullName evidence="1">Uncharacterized protein</fullName>
    </submittedName>
</protein>
<dbReference type="PATRIC" id="fig|224013.5.peg.5444"/>
<accession>A0A0M4TZ19</accession>
<dbReference type="RefSeq" id="WP_062295778.1">
    <property type="nucleotide sequence ID" value="NZ_CP012036.1"/>
</dbReference>
<proteinExistence type="predicted"/>
<evidence type="ECO:0000313" key="1">
    <source>
        <dbReference type="EMBL" id="ALF55001.1"/>
    </source>
</evidence>
<dbReference type="AlphaFoldDB" id="A0A0M4TZ19"/>
<dbReference type="Proteomes" id="UP000062645">
    <property type="component" value="Chromosome"/>
</dbReference>